<protein>
    <recommendedName>
        <fullName evidence="3">Ig-like domain-containing protein</fullName>
    </recommendedName>
</protein>
<dbReference type="SMART" id="SM00406">
    <property type="entry name" value="IGv"/>
    <property type="match status" value="1"/>
</dbReference>
<organism evidence="4 5">
    <name type="scientific">Ranitomeya imitator</name>
    <name type="common">mimic poison frog</name>
    <dbReference type="NCBI Taxonomy" id="111125"/>
    <lineage>
        <taxon>Eukaryota</taxon>
        <taxon>Metazoa</taxon>
        <taxon>Chordata</taxon>
        <taxon>Craniata</taxon>
        <taxon>Vertebrata</taxon>
        <taxon>Euteleostomi</taxon>
        <taxon>Amphibia</taxon>
        <taxon>Batrachia</taxon>
        <taxon>Anura</taxon>
        <taxon>Neobatrachia</taxon>
        <taxon>Hyloidea</taxon>
        <taxon>Dendrobatidae</taxon>
        <taxon>Dendrobatinae</taxon>
        <taxon>Ranitomeya</taxon>
    </lineage>
</organism>
<keyword evidence="1" id="KW-0732">Signal</keyword>
<dbReference type="EMBL" id="CAUEEQ010018504">
    <property type="protein sequence ID" value="CAJ0940917.1"/>
    <property type="molecule type" value="Genomic_DNA"/>
</dbReference>
<evidence type="ECO:0000256" key="2">
    <source>
        <dbReference type="ARBA" id="ARBA00022859"/>
    </source>
</evidence>
<dbReference type="Proteomes" id="UP001176940">
    <property type="component" value="Unassembled WGS sequence"/>
</dbReference>
<evidence type="ECO:0000313" key="4">
    <source>
        <dbReference type="EMBL" id="CAJ0940917.1"/>
    </source>
</evidence>
<dbReference type="PROSITE" id="PS50835">
    <property type="entry name" value="IG_LIKE"/>
    <property type="match status" value="1"/>
</dbReference>
<feature type="domain" description="Ig-like" evidence="3">
    <location>
        <begin position="49"/>
        <end position="157"/>
    </location>
</feature>
<dbReference type="InterPro" id="IPR036179">
    <property type="entry name" value="Ig-like_dom_sf"/>
</dbReference>
<keyword evidence="2" id="KW-0391">Immunity</keyword>
<evidence type="ECO:0000256" key="1">
    <source>
        <dbReference type="ARBA" id="ARBA00022729"/>
    </source>
</evidence>
<accession>A0ABN9LGP3</accession>
<name>A0ABN9LGP3_9NEOB</name>
<dbReference type="InterPro" id="IPR050413">
    <property type="entry name" value="TCR_beta_variable"/>
</dbReference>
<proteinExistence type="predicted"/>
<dbReference type="InterPro" id="IPR013783">
    <property type="entry name" value="Ig-like_fold"/>
</dbReference>
<sequence length="160" mass="18300">MDGNVCLIWRRKQETSATSASPETHTAIIDWASEMMRVLLLLLGCVLPPRCGAAVRVDQEVKLLMVKAGEKAELRCNQDQSNYFYMFWYQQKPQRGLTLMVLSLDAKSEDMETEYEGRWSLQRPTVYNSTLTLKASAREDGAVYFCAASIHSRRERSPAW</sequence>
<dbReference type="Pfam" id="PF07686">
    <property type="entry name" value="V-set"/>
    <property type="match status" value="1"/>
</dbReference>
<evidence type="ECO:0000313" key="5">
    <source>
        <dbReference type="Proteomes" id="UP001176940"/>
    </source>
</evidence>
<keyword evidence="5" id="KW-1185">Reference proteome</keyword>
<dbReference type="Gene3D" id="2.60.40.10">
    <property type="entry name" value="Immunoglobulins"/>
    <property type="match status" value="1"/>
</dbReference>
<evidence type="ECO:0000259" key="3">
    <source>
        <dbReference type="PROSITE" id="PS50835"/>
    </source>
</evidence>
<dbReference type="InterPro" id="IPR007110">
    <property type="entry name" value="Ig-like_dom"/>
</dbReference>
<dbReference type="PANTHER" id="PTHR23268:SF124">
    <property type="entry name" value="IG-LIKE DOMAIN-CONTAINING PROTEIN"/>
    <property type="match status" value="1"/>
</dbReference>
<dbReference type="PANTHER" id="PTHR23268">
    <property type="entry name" value="T-CELL RECEPTOR BETA CHAIN"/>
    <property type="match status" value="1"/>
</dbReference>
<dbReference type="InterPro" id="IPR013106">
    <property type="entry name" value="Ig_V-set"/>
</dbReference>
<reference evidence="4" key="1">
    <citation type="submission" date="2023-07" db="EMBL/GenBank/DDBJ databases">
        <authorList>
            <person name="Stuckert A."/>
        </authorList>
    </citation>
    <scope>NUCLEOTIDE SEQUENCE</scope>
</reference>
<gene>
    <name evidence="4" type="ORF">RIMI_LOCUS9066635</name>
</gene>
<dbReference type="SUPFAM" id="SSF48726">
    <property type="entry name" value="Immunoglobulin"/>
    <property type="match status" value="1"/>
</dbReference>
<comment type="caution">
    <text evidence="4">The sequence shown here is derived from an EMBL/GenBank/DDBJ whole genome shotgun (WGS) entry which is preliminary data.</text>
</comment>